<dbReference type="HOGENOM" id="CLU_053057_1_0_11"/>
<evidence type="ECO:0000256" key="4">
    <source>
        <dbReference type="ARBA" id="ARBA00022777"/>
    </source>
</evidence>
<feature type="binding site" evidence="6">
    <location>
        <begin position="104"/>
        <end position="114"/>
    </location>
    <ligand>
        <name>ATP</name>
        <dbReference type="ChEBI" id="CHEBI:30616"/>
    </ligand>
</feature>
<evidence type="ECO:0000256" key="1">
    <source>
        <dbReference type="ARBA" id="ARBA00017473"/>
    </source>
</evidence>
<keyword evidence="4 6" id="KW-0418">Kinase</keyword>
<dbReference type="UniPathway" id="UPA00056">
    <property type="reaction ID" value="UER00094"/>
</dbReference>
<keyword evidence="5 6" id="KW-0067">ATP-binding</keyword>
<keyword evidence="2 6" id="KW-0808">Transferase</keyword>
<proteinExistence type="inferred from homology"/>
<feature type="region of interest" description="Disordered" evidence="7">
    <location>
        <begin position="234"/>
        <end position="254"/>
    </location>
</feature>
<accession>R4YXT1</accession>
<dbReference type="InterPro" id="IPR020568">
    <property type="entry name" value="Ribosomal_Su5_D2-typ_SF"/>
</dbReference>
<evidence type="ECO:0000313" key="9">
    <source>
        <dbReference type="EMBL" id="CCM63274.1"/>
    </source>
</evidence>
<dbReference type="GO" id="GO:0050515">
    <property type="term" value="F:4-(cytidine 5'-diphospho)-2-C-methyl-D-erythritol kinase activity"/>
    <property type="evidence" value="ECO:0007669"/>
    <property type="project" value="UniProtKB-UniRule"/>
</dbReference>
<dbReference type="Gene3D" id="3.30.70.890">
    <property type="entry name" value="GHMP kinase, C-terminal domain"/>
    <property type="match status" value="1"/>
</dbReference>
<dbReference type="eggNOG" id="COG1947">
    <property type="taxonomic scope" value="Bacteria"/>
</dbReference>
<keyword evidence="6" id="KW-0414">Isoprene biosynthesis</keyword>
<dbReference type="Proteomes" id="UP000018291">
    <property type="component" value="Unassembled WGS sequence"/>
</dbReference>
<dbReference type="STRING" id="1229780.BN381_20098"/>
<feature type="active site" evidence="6">
    <location>
        <position position="20"/>
    </location>
</feature>
<evidence type="ECO:0000256" key="7">
    <source>
        <dbReference type="SAM" id="MobiDB-lite"/>
    </source>
</evidence>
<keyword evidence="3 6" id="KW-0547">Nucleotide-binding</keyword>
<organism evidence="9 10">
    <name type="scientific">Candidatus Neomicrothrix parvicella RN1</name>
    <dbReference type="NCBI Taxonomy" id="1229780"/>
    <lineage>
        <taxon>Bacteria</taxon>
        <taxon>Bacillati</taxon>
        <taxon>Actinomycetota</taxon>
        <taxon>Acidimicrobiia</taxon>
        <taxon>Acidimicrobiales</taxon>
        <taxon>Microthrixaceae</taxon>
        <taxon>Candidatus Neomicrothrix</taxon>
    </lineage>
</organism>
<dbReference type="OrthoDB" id="3173073at2"/>
<comment type="function">
    <text evidence="6">Catalyzes the phosphorylation of the position 2 hydroxy group of 4-diphosphocytidyl-2C-methyl-D-erythritol.</text>
</comment>
<feature type="domain" description="GHMP kinase N-terminal" evidence="8">
    <location>
        <begin position="82"/>
        <end position="124"/>
    </location>
</feature>
<evidence type="ECO:0000313" key="10">
    <source>
        <dbReference type="Proteomes" id="UP000018291"/>
    </source>
</evidence>
<evidence type="ECO:0000256" key="2">
    <source>
        <dbReference type="ARBA" id="ARBA00022679"/>
    </source>
</evidence>
<dbReference type="PANTHER" id="PTHR43527:SF2">
    <property type="entry name" value="4-DIPHOSPHOCYTIDYL-2-C-METHYL-D-ERYTHRITOL KINASE, CHLOROPLASTIC"/>
    <property type="match status" value="1"/>
</dbReference>
<dbReference type="HAMAP" id="MF_00061">
    <property type="entry name" value="IspE"/>
    <property type="match status" value="1"/>
</dbReference>
<evidence type="ECO:0000256" key="5">
    <source>
        <dbReference type="ARBA" id="ARBA00022840"/>
    </source>
</evidence>
<evidence type="ECO:0000256" key="6">
    <source>
        <dbReference type="HAMAP-Rule" id="MF_00061"/>
    </source>
</evidence>
<dbReference type="AlphaFoldDB" id="R4YXT1"/>
<dbReference type="EC" id="2.7.1.148" evidence="6"/>
<evidence type="ECO:0000259" key="8">
    <source>
        <dbReference type="Pfam" id="PF00288"/>
    </source>
</evidence>
<dbReference type="InterPro" id="IPR006204">
    <property type="entry name" value="GHMP_kinase_N_dom"/>
</dbReference>
<comment type="catalytic activity">
    <reaction evidence="6">
        <text>4-CDP-2-C-methyl-D-erythritol + ATP = 4-CDP-2-C-methyl-D-erythritol 2-phosphate + ADP + H(+)</text>
        <dbReference type="Rhea" id="RHEA:18437"/>
        <dbReference type="ChEBI" id="CHEBI:15378"/>
        <dbReference type="ChEBI" id="CHEBI:30616"/>
        <dbReference type="ChEBI" id="CHEBI:57823"/>
        <dbReference type="ChEBI" id="CHEBI:57919"/>
        <dbReference type="ChEBI" id="CHEBI:456216"/>
        <dbReference type="EC" id="2.7.1.148"/>
    </reaction>
</comment>
<dbReference type="GO" id="GO:0019288">
    <property type="term" value="P:isopentenyl diphosphate biosynthetic process, methylerythritol 4-phosphate pathway"/>
    <property type="evidence" value="ECO:0007669"/>
    <property type="project" value="UniProtKB-UniRule"/>
</dbReference>
<keyword evidence="10" id="KW-1185">Reference proteome</keyword>
<dbReference type="PIRSF" id="PIRSF010376">
    <property type="entry name" value="IspE"/>
    <property type="match status" value="1"/>
</dbReference>
<dbReference type="PANTHER" id="PTHR43527">
    <property type="entry name" value="4-DIPHOSPHOCYTIDYL-2-C-METHYL-D-ERYTHRITOL KINASE, CHLOROPLASTIC"/>
    <property type="match status" value="1"/>
</dbReference>
<dbReference type="Gene3D" id="3.30.230.10">
    <property type="match status" value="1"/>
</dbReference>
<comment type="similarity">
    <text evidence="6">Belongs to the GHMP kinase family. IspE subfamily.</text>
</comment>
<comment type="pathway">
    <text evidence="6">Isoprenoid biosynthesis; isopentenyl diphosphate biosynthesis via DXP pathway; isopentenyl diphosphate from 1-deoxy-D-xylulose 5-phosphate: step 3/6.</text>
</comment>
<sequence length="254" mass="26121">MPDHVKDPLDQAVTLQAPAKMTLSLRVTGVRPDGYHTLDAEMVSLSLADRLVLGPGEGLTIEGEGASAGDDSVKWVGVTSDNLVTRALALVGRTASVQLTKHIPAGAGLGGGSADAAAILRWAGWTDLGAAARLGADVPFCVVGGRARVRGIGELVERLPFRALDLTLLTPPLGASTPAVYARWDALGGPSGDNGNDLEPAALAEVPELAKWRHRLGDASGQVPRLAGSGSTWFVEGHHPGPGHRLVSTVPAAP</sequence>
<dbReference type="RefSeq" id="WP_012225621.1">
    <property type="nucleotide sequence ID" value="NZ_HG422565.1"/>
</dbReference>
<dbReference type="InterPro" id="IPR036554">
    <property type="entry name" value="GHMP_kinase_C_sf"/>
</dbReference>
<reference evidence="9 10" key="1">
    <citation type="journal article" date="2013" name="ISME J.">
        <title>Metabolic model for the filamentous 'Candidatus Microthrix parvicella' based on genomic and metagenomic analyses.</title>
        <authorList>
            <person name="Jon McIlroy S."/>
            <person name="Kristiansen R."/>
            <person name="Albertsen M."/>
            <person name="Michael Karst S."/>
            <person name="Rossetti S."/>
            <person name="Lund Nielsen J."/>
            <person name="Tandoi V."/>
            <person name="James Seviour R."/>
            <person name="Nielsen P.H."/>
        </authorList>
    </citation>
    <scope>NUCLEOTIDE SEQUENCE [LARGE SCALE GENOMIC DNA]</scope>
    <source>
        <strain evidence="9 10">RN1</strain>
    </source>
</reference>
<dbReference type="SUPFAM" id="SSF55060">
    <property type="entry name" value="GHMP Kinase, C-terminal domain"/>
    <property type="match status" value="1"/>
</dbReference>
<dbReference type="SUPFAM" id="SSF54211">
    <property type="entry name" value="Ribosomal protein S5 domain 2-like"/>
    <property type="match status" value="1"/>
</dbReference>
<evidence type="ECO:0000256" key="3">
    <source>
        <dbReference type="ARBA" id="ARBA00022741"/>
    </source>
</evidence>
<dbReference type="InterPro" id="IPR004424">
    <property type="entry name" value="IspE"/>
</dbReference>
<comment type="caution">
    <text evidence="9">The sequence shown here is derived from an EMBL/GenBank/DDBJ whole genome shotgun (WGS) entry which is preliminary data.</text>
</comment>
<dbReference type="InterPro" id="IPR014721">
    <property type="entry name" value="Ribsml_uS5_D2-typ_fold_subgr"/>
</dbReference>
<protein>
    <recommendedName>
        <fullName evidence="1 6">4-diphosphocytidyl-2-C-methyl-D-erythritol kinase</fullName>
        <shortName evidence="6">CMK</shortName>
        <ecNumber evidence="6">2.7.1.148</ecNumber>
    </recommendedName>
    <alternativeName>
        <fullName evidence="6">4-(cytidine-5'-diphospho)-2-C-methyl-D-erythritol kinase</fullName>
    </alternativeName>
</protein>
<dbReference type="GO" id="GO:0016114">
    <property type="term" value="P:terpenoid biosynthetic process"/>
    <property type="evidence" value="ECO:0007669"/>
    <property type="project" value="InterPro"/>
</dbReference>
<dbReference type="EMBL" id="CANL01000012">
    <property type="protein sequence ID" value="CCM63274.1"/>
    <property type="molecule type" value="Genomic_DNA"/>
</dbReference>
<feature type="active site" evidence="6">
    <location>
        <position position="137"/>
    </location>
</feature>
<name>R4YXT1_9ACTN</name>
<gene>
    <name evidence="6" type="primary">ispE</name>
    <name evidence="9" type="ORF">BN381_20098</name>
</gene>
<dbReference type="Pfam" id="PF00288">
    <property type="entry name" value="GHMP_kinases_N"/>
    <property type="match status" value="1"/>
</dbReference>
<dbReference type="GO" id="GO:0005524">
    <property type="term" value="F:ATP binding"/>
    <property type="evidence" value="ECO:0007669"/>
    <property type="project" value="UniProtKB-UniRule"/>
</dbReference>